<gene>
    <name evidence="1" type="ORF">MOHU_17720</name>
</gene>
<reference evidence="1 2" key="1">
    <citation type="submission" date="2018-03" db="EMBL/GenBank/DDBJ databases">
        <title>Genome sequence of Moorella humiferrea DSM 23265.</title>
        <authorList>
            <person name="Poehlein A."/>
            <person name="Daniel R."/>
        </authorList>
    </citation>
    <scope>NUCLEOTIDE SEQUENCE [LARGE SCALE GENOMIC DNA]</scope>
    <source>
        <strain evidence="1 2">DSM 23265</strain>
    </source>
</reference>
<dbReference type="Pfam" id="PF11148">
    <property type="entry name" value="DUF2922"/>
    <property type="match status" value="1"/>
</dbReference>
<dbReference type="EMBL" id="PVXM01000046">
    <property type="protein sequence ID" value="PRR70665.1"/>
    <property type="molecule type" value="Genomic_DNA"/>
</dbReference>
<dbReference type="RefSeq" id="WP_106005725.1">
    <property type="nucleotide sequence ID" value="NZ_CP136418.1"/>
</dbReference>
<accession>A0A2T0ANS5</accession>
<keyword evidence="2" id="KW-1185">Reference proteome</keyword>
<evidence type="ECO:0008006" key="3">
    <source>
        <dbReference type="Google" id="ProtNLM"/>
    </source>
</evidence>
<dbReference type="Proteomes" id="UP000238415">
    <property type="component" value="Unassembled WGS sequence"/>
</dbReference>
<evidence type="ECO:0000313" key="2">
    <source>
        <dbReference type="Proteomes" id="UP000238415"/>
    </source>
</evidence>
<organism evidence="1 2">
    <name type="scientific">Neomoorella humiferrea</name>
    <dbReference type="NCBI Taxonomy" id="676965"/>
    <lineage>
        <taxon>Bacteria</taxon>
        <taxon>Bacillati</taxon>
        <taxon>Bacillota</taxon>
        <taxon>Clostridia</taxon>
        <taxon>Neomoorellales</taxon>
        <taxon>Neomoorellaceae</taxon>
        <taxon>Neomoorella</taxon>
    </lineage>
</organism>
<evidence type="ECO:0000313" key="1">
    <source>
        <dbReference type="EMBL" id="PRR70665.1"/>
    </source>
</evidence>
<protein>
    <recommendedName>
        <fullName evidence="3">DUF2922 domain-containing protein</fullName>
    </recommendedName>
</protein>
<comment type="caution">
    <text evidence="1">The sequence shown here is derived from an EMBL/GenBank/DDBJ whole genome shotgun (WGS) entry which is preliminary data.</text>
</comment>
<dbReference type="InterPro" id="IPR021321">
    <property type="entry name" value="DUF2922"/>
</dbReference>
<dbReference type="AlphaFoldDB" id="A0A2T0ANS5"/>
<name>A0A2T0ANS5_9FIRM</name>
<dbReference type="OrthoDB" id="9795264at2"/>
<sequence length="73" mass="7863">MITKRLELIFQNAAGNRSTLAVIDPRENLTEAEVRAAMELILAKNIFTSPGGDLVAIVGARIVTREVTDIIAA</sequence>
<proteinExistence type="predicted"/>